<evidence type="ECO:0000256" key="3">
    <source>
        <dbReference type="ARBA" id="ARBA00004593"/>
    </source>
</evidence>
<comment type="function">
    <text evidence="16">Chondroitin sulfate-, heparin- and hyaluronan-binding protein. May serve to form a basic macromolecular scaffold comprising the insoluble interphotoreceptor matrix.</text>
</comment>
<dbReference type="Proteomes" id="UP001162483">
    <property type="component" value="Unassembled WGS sequence"/>
</dbReference>
<evidence type="ECO:0000256" key="11">
    <source>
        <dbReference type="ARBA" id="ARBA00023180"/>
    </source>
</evidence>
<dbReference type="SUPFAM" id="SSF82671">
    <property type="entry name" value="SEA domain"/>
    <property type="match status" value="1"/>
</dbReference>
<dbReference type="EMBL" id="CATNWA010013703">
    <property type="protein sequence ID" value="CAI9565681.1"/>
    <property type="molecule type" value="Genomic_DNA"/>
</dbReference>
<sequence>MSTSILSTYKEEASTVSGIGTQDMAPGLLSTEVEESKISTASPDIPPNYTAASSSLDQLTSTSEISAIRGKELVVFFSLRVTNMPFSEDLFNKSSPEYKTLEHQFLHLLLPYLQS</sequence>
<dbReference type="Pfam" id="PF01390">
    <property type="entry name" value="SEA"/>
    <property type="match status" value="1"/>
</dbReference>
<keyword evidence="8" id="KW-0677">Repeat</keyword>
<comment type="subcellular location">
    <subcellularLocation>
        <location evidence="2">Cell projection</location>
        <location evidence="2">Cilium</location>
        <location evidence="2">Photoreceptor outer segment</location>
    </subcellularLocation>
    <subcellularLocation>
        <location evidence="1">Photoreceptor inner segment</location>
    </subcellularLocation>
    <subcellularLocation>
        <location evidence="3">Secreted</location>
        <location evidence="3">Extracellular space</location>
        <location evidence="3">Extracellular matrix</location>
        <location evidence="3">Interphotoreceptor matrix</location>
    </subcellularLocation>
</comment>
<dbReference type="InterPro" id="IPR036364">
    <property type="entry name" value="SEA_dom_sf"/>
</dbReference>
<keyword evidence="9" id="KW-0730">Sialic acid</keyword>
<evidence type="ECO:0000313" key="19">
    <source>
        <dbReference type="Proteomes" id="UP001162483"/>
    </source>
</evidence>
<keyword evidence="10" id="KW-0675">Receptor</keyword>
<keyword evidence="11" id="KW-0325">Glycoprotein</keyword>
<evidence type="ECO:0000256" key="7">
    <source>
        <dbReference type="ARBA" id="ARBA00022729"/>
    </source>
</evidence>
<gene>
    <name evidence="18" type="ORF">SPARVUS_LOCUS6207620</name>
</gene>
<keyword evidence="13" id="KW-0373">Hyaluronic acid</keyword>
<reference evidence="18" key="1">
    <citation type="submission" date="2023-05" db="EMBL/GenBank/DDBJ databases">
        <authorList>
            <person name="Stuckert A."/>
        </authorList>
    </citation>
    <scope>NUCLEOTIDE SEQUENCE</scope>
</reference>
<keyword evidence="5" id="KW-0272">Extracellular matrix</keyword>
<keyword evidence="6" id="KW-0358">Heparin-binding</keyword>
<accession>A0ABN9D2Y9</accession>
<evidence type="ECO:0000256" key="8">
    <source>
        <dbReference type="ARBA" id="ARBA00022737"/>
    </source>
</evidence>
<evidence type="ECO:0000256" key="14">
    <source>
        <dbReference type="ARBA" id="ARBA00040753"/>
    </source>
</evidence>
<keyword evidence="12" id="KW-0966">Cell projection</keyword>
<evidence type="ECO:0000256" key="1">
    <source>
        <dbReference type="ARBA" id="ARBA00004437"/>
    </source>
</evidence>
<evidence type="ECO:0000256" key="2">
    <source>
        <dbReference type="ARBA" id="ARBA00004504"/>
    </source>
</evidence>
<evidence type="ECO:0000256" key="16">
    <source>
        <dbReference type="ARBA" id="ARBA00045407"/>
    </source>
</evidence>
<dbReference type="PANTHER" id="PTHR12199:SF3">
    <property type="entry name" value="INTERPHOTORECEPTOR MATRIX PROTEOGLYCAN 1"/>
    <property type="match status" value="1"/>
</dbReference>
<keyword evidence="4" id="KW-0964">Secreted</keyword>
<name>A0ABN9D2Y9_9NEOB</name>
<evidence type="ECO:0000256" key="9">
    <source>
        <dbReference type="ARBA" id="ARBA00022981"/>
    </source>
</evidence>
<evidence type="ECO:0000256" key="15">
    <source>
        <dbReference type="ARBA" id="ARBA00042018"/>
    </source>
</evidence>
<dbReference type="InterPro" id="IPR039861">
    <property type="entry name" value="IMPG"/>
</dbReference>
<evidence type="ECO:0000256" key="5">
    <source>
        <dbReference type="ARBA" id="ARBA00022530"/>
    </source>
</evidence>
<evidence type="ECO:0000256" key="13">
    <source>
        <dbReference type="ARBA" id="ARBA00023290"/>
    </source>
</evidence>
<evidence type="ECO:0000256" key="4">
    <source>
        <dbReference type="ARBA" id="ARBA00022525"/>
    </source>
</evidence>
<feature type="non-terminal residue" evidence="18">
    <location>
        <position position="115"/>
    </location>
</feature>
<evidence type="ECO:0000256" key="6">
    <source>
        <dbReference type="ARBA" id="ARBA00022674"/>
    </source>
</evidence>
<dbReference type="PANTHER" id="PTHR12199">
    <property type="entry name" value="INTERPHOTORECEPTOR MATRIX PROTEOGLYCAN"/>
    <property type="match status" value="1"/>
</dbReference>
<protein>
    <recommendedName>
        <fullName evidence="14">Interphotoreceptor matrix proteoglycan 1</fullName>
    </recommendedName>
    <alternativeName>
        <fullName evidence="15">Sialoprotein associated with cones and rods</fullName>
    </alternativeName>
</protein>
<evidence type="ECO:0000256" key="10">
    <source>
        <dbReference type="ARBA" id="ARBA00023170"/>
    </source>
</evidence>
<proteinExistence type="predicted"/>
<evidence type="ECO:0000313" key="18">
    <source>
        <dbReference type="EMBL" id="CAI9565681.1"/>
    </source>
</evidence>
<evidence type="ECO:0000259" key="17">
    <source>
        <dbReference type="PROSITE" id="PS50024"/>
    </source>
</evidence>
<keyword evidence="7" id="KW-0732">Signal</keyword>
<organism evidence="18 19">
    <name type="scientific">Staurois parvus</name>
    <dbReference type="NCBI Taxonomy" id="386267"/>
    <lineage>
        <taxon>Eukaryota</taxon>
        <taxon>Metazoa</taxon>
        <taxon>Chordata</taxon>
        <taxon>Craniata</taxon>
        <taxon>Vertebrata</taxon>
        <taxon>Euteleostomi</taxon>
        <taxon>Amphibia</taxon>
        <taxon>Batrachia</taxon>
        <taxon>Anura</taxon>
        <taxon>Neobatrachia</taxon>
        <taxon>Ranoidea</taxon>
        <taxon>Ranidae</taxon>
        <taxon>Staurois</taxon>
    </lineage>
</organism>
<comment type="caution">
    <text evidence="18">The sequence shown here is derived from an EMBL/GenBank/DDBJ whole genome shotgun (WGS) entry which is preliminary data.</text>
</comment>
<feature type="domain" description="SEA" evidence="17">
    <location>
        <begin position="71"/>
        <end position="115"/>
    </location>
</feature>
<dbReference type="InterPro" id="IPR000082">
    <property type="entry name" value="SEA_dom"/>
</dbReference>
<dbReference type="PROSITE" id="PS50024">
    <property type="entry name" value="SEA"/>
    <property type="match status" value="1"/>
</dbReference>
<evidence type="ECO:0000256" key="12">
    <source>
        <dbReference type="ARBA" id="ARBA00023273"/>
    </source>
</evidence>
<keyword evidence="19" id="KW-1185">Reference proteome</keyword>